<gene>
    <name evidence="1" type="ORF">Staley_107</name>
</gene>
<evidence type="ECO:0000313" key="2">
    <source>
        <dbReference type="Proteomes" id="UP000017658"/>
    </source>
</evidence>
<sequence>MKQIKRKFLLPVGFLIGVAATLGFNHFTKEEEVKSPLAYEVFKVQEEDNGIFVAKNVRKGTDKDFLGFEASDVLNDENVKAGDVVKAEYRVLKGEDKFIGVTDVKHLKQKKTADTSDVPYNDEYVFSSYQITNAENGEYNGICYNNCVQDYPGIYFTTEQVMYNDELKNGDYVNAVYDAENMELVKVEKLVETNDGSYVMASFSKRRRSIKNE</sequence>
<dbReference type="GeneID" id="17959576"/>
<dbReference type="OrthoDB" id="9327at10239"/>
<dbReference type="EMBL" id="KF669663">
    <property type="protein sequence ID" value="AGY48790.1"/>
    <property type="molecule type" value="Genomic_DNA"/>
</dbReference>
<dbReference type="Proteomes" id="UP000017658">
    <property type="component" value="Segment"/>
</dbReference>
<name>U5PXQ4_9CAUD</name>
<keyword evidence="2" id="KW-1185">Reference proteome</keyword>
<protein>
    <submittedName>
        <fullName evidence="1">Uncharacterized protein</fullName>
    </submittedName>
</protein>
<evidence type="ECO:0000313" key="1">
    <source>
        <dbReference type="EMBL" id="AGY48790.1"/>
    </source>
</evidence>
<reference evidence="1 2" key="1">
    <citation type="journal article" date="2013" name="Genome Announc.">
        <title>Complete Genome of Bacillus megaterium Siphophage Staley.</title>
        <authorList>
            <person name="Hastings W.J."/>
            <person name="Ritter M.A."/>
            <person name="Chamakura K.R."/>
            <person name="Kuty Everett G.F."/>
        </authorList>
    </citation>
    <scope>NUCLEOTIDE SEQUENCE [LARGE SCALE GENOMIC DNA]</scope>
</reference>
<dbReference type="RefSeq" id="YP_008770821.1">
    <property type="nucleotide sequence ID" value="NC_022767.1"/>
</dbReference>
<accession>U5PXQ4</accession>
<proteinExistence type="predicted"/>
<dbReference type="KEGG" id="vg:17959576"/>
<organism evidence="1 2">
    <name type="scientific">Bacillus phage Staley</name>
    <dbReference type="NCBI Taxonomy" id="1406792"/>
    <lineage>
        <taxon>Viruses</taxon>
        <taxon>Duplodnaviria</taxon>
        <taxon>Heunggongvirae</taxon>
        <taxon>Uroviricota</taxon>
        <taxon>Caudoviricetes</taxon>
        <taxon>Slashvirus</taxon>
        <taxon>Slashvirus staley</taxon>
    </lineage>
</organism>